<dbReference type="EMBL" id="VOFY01000020">
    <property type="protein sequence ID" value="KAA8582271.1"/>
    <property type="molecule type" value="Genomic_DNA"/>
</dbReference>
<organism evidence="2 3">
    <name type="scientific">Etheostoma spectabile</name>
    <name type="common">orangethroat darter</name>
    <dbReference type="NCBI Taxonomy" id="54343"/>
    <lineage>
        <taxon>Eukaryota</taxon>
        <taxon>Metazoa</taxon>
        <taxon>Chordata</taxon>
        <taxon>Craniata</taxon>
        <taxon>Vertebrata</taxon>
        <taxon>Euteleostomi</taxon>
        <taxon>Actinopterygii</taxon>
        <taxon>Neopterygii</taxon>
        <taxon>Teleostei</taxon>
        <taxon>Neoteleostei</taxon>
        <taxon>Acanthomorphata</taxon>
        <taxon>Eupercaria</taxon>
        <taxon>Perciformes</taxon>
        <taxon>Percoidei</taxon>
        <taxon>Percidae</taxon>
        <taxon>Etheostomatinae</taxon>
        <taxon>Etheostoma</taxon>
    </lineage>
</organism>
<feature type="region of interest" description="Disordered" evidence="1">
    <location>
        <begin position="89"/>
        <end position="135"/>
    </location>
</feature>
<feature type="compositionally biased region" description="Basic residues" evidence="1">
    <location>
        <begin position="160"/>
        <end position="177"/>
    </location>
</feature>
<comment type="caution">
    <text evidence="2">The sequence shown here is derived from an EMBL/GenBank/DDBJ whole genome shotgun (WGS) entry which is preliminary data.</text>
</comment>
<evidence type="ECO:0008006" key="4">
    <source>
        <dbReference type="Google" id="ProtNLM"/>
    </source>
</evidence>
<evidence type="ECO:0000313" key="2">
    <source>
        <dbReference type="EMBL" id="KAA8582271.1"/>
    </source>
</evidence>
<dbReference type="Proteomes" id="UP000327493">
    <property type="component" value="Chromosome 20"/>
</dbReference>
<dbReference type="PANTHER" id="PTHR14195">
    <property type="entry name" value="G PATCH DOMAIN CONTAINING PROTEIN 2"/>
    <property type="match status" value="1"/>
</dbReference>
<accession>A0A5J5CRF2</accession>
<evidence type="ECO:0000256" key="1">
    <source>
        <dbReference type="SAM" id="MobiDB-lite"/>
    </source>
</evidence>
<protein>
    <recommendedName>
        <fullName evidence="4">G-patch domain-containing protein</fullName>
    </recommendedName>
</protein>
<feature type="region of interest" description="Disordered" evidence="1">
    <location>
        <begin position="499"/>
        <end position="518"/>
    </location>
</feature>
<feature type="region of interest" description="Disordered" evidence="1">
    <location>
        <begin position="154"/>
        <end position="186"/>
    </location>
</feature>
<dbReference type="InterPro" id="IPR051189">
    <property type="entry name" value="Splicing_assoc_domain"/>
</dbReference>
<reference evidence="2 3" key="1">
    <citation type="submission" date="2019-08" db="EMBL/GenBank/DDBJ databases">
        <title>A chromosome-level genome assembly, high-density linkage maps, and genome scans reveal the genomic architecture of hybrid incompatibilities underlying speciation via character displacement in darters (Percidae: Etheostominae).</title>
        <authorList>
            <person name="Moran R.L."/>
            <person name="Catchen J.M."/>
            <person name="Fuller R.C."/>
        </authorList>
    </citation>
    <scope>NUCLEOTIDE SEQUENCE [LARGE SCALE GENOMIC DNA]</scope>
    <source>
        <strain evidence="2">EspeVRDwgs_2016</strain>
        <tissue evidence="2">Muscle</tissue>
    </source>
</reference>
<sequence>MMDELVQDLVSALEQTSEQSKLGELWEEMVLSPLHQRRQIRRRRGRSKRYRESSLYPLQHRRCWIEASESSLDESIRYRENSSSTITASVASCSDSDDKTSTNRWRSITTRQSSWPESDSFTENNPGRHLRKRRKVKRMTTDVTVRLQQKLKVSGVDGKQRHRPSKMQHLSGSKKRSSAWVGAGRQTEGARLMGKKCWKRKVSKEHRDVADENMSEGLLAVRPPGTQAGPASRPHLWVDAVPGSASISSCELLLWILTSTLPPEKQSHCAGFSHTLLYHAMPANVSRGGVQLSRGLGNQSGERAKGVGWGVEWRSRTGWLGQTSSRFPGEACSLSHLLLVDVRGDDAGPSGQEDVQAGWTRYTTVRPIRETSSTCSSDPGLFTNDEGRQGDDEQSDWFFEGDCGVGTGVAGLLPSWDSDNQVSLKDNRPPSTFLQLARPSQRGYRYHSRLKRVPSYAACCIKKDRRQLPSKGNSMPVFHCAECLSGCLAAPERHYLSALSSRGGPTPPSRHAGPWRASASMQTNVSCAYQSQSDIRRKREIEAVSVTTTSDISLHSQRQKALKQATHFIRITSNFSTLETVGLSTPGLQSSSFLQGDHEEPERGWTSTPK</sequence>
<evidence type="ECO:0000313" key="3">
    <source>
        <dbReference type="Proteomes" id="UP000327493"/>
    </source>
</evidence>
<feature type="region of interest" description="Disordered" evidence="1">
    <location>
        <begin position="370"/>
        <end position="393"/>
    </location>
</feature>
<gene>
    <name evidence="2" type="ORF">FQN60_009011</name>
</gene>
<proteinExistence type="predicted"/>
<dbReference type="AlphaFoldDB" id="A0A5J5CRF2"/>
<feature type="region of interest" description="Disordered" evidence="1">
    <location>
        <begin position="589"/>
        <end position="610"/>
    </location>
</feature>
<keyword evidence="3" id="KW-1185">Reference proteome</keyword>
<name>A0A5J5CRF2_9PERO</name>
<feature type="compositionally biased region" description="Polar residues" evidence="1">
    <location>
        <begin position="102"/>
        <end position="125"/>
    </location>
</feature>